<keyword evidence="4" id="KW-1185">Reference proteome</keyword>
<sequence>MFIIWISSLMGIVLWDCRGTFWTGMLNGAGKLSKASAMNRIYLPYILGSDSPISYLYQNIAAKLDPACFSVTVLRNQRNPLLDAPNVTELYGFDRSATLKYPAHARAALRGHDLIHTGGYPRLRYVLARLTRLRNPGIKQVHSLRVDVDPDGPYQTAYKQKLVDIADTVTAVSEHTAATAREHLGVSPEVVYNGVDTDLFRPEYERPELFDKLGIDRPVLLYVGSFQRRKRPRALLEVARHTDEFAVLMIGNGTLHEEISTAARDLDTLYTPGRLAKHRLPAVYANSAGFVFPSVKEGCPNVVLEAMAAALPVVGYRATSMPELIKDGARGYLVEPDATTALCDAVDRLADEQLRRELGQRGREYVEANHTFETIVGQYQSIYETLLE</sequence>
<dbReference type="PANTHER" id="PTHR45947">
    <property type="entry name" value="SULFOQUINOVOSYL TRANSFERASE SQD2"/>
    <property type="match status" value="1"/>
</dbReference>
<keyword evidence="3" id="KW-0808">Transferase</keyword>
<evidence type="ECO:0000259" key="1">
    <source>
        <dbReference type="Pfam" id="PF00534"/>
    </source>
</evidence>
<evidence type="ECO:0000313" key="3">
    <source>
        <dbReference type="EMBL" id="QCC51777.1"/>
    </source>
</evidence>
<evidence type="ECO:0000313" key="4">
    <source>
        <dbReference type="Proteomes" id="UP000296706"/>
    </source>
</evidence>
<dbReference type="RefSeq" id="WP_079979495.1">
    <property type="nucleotide sequence ID" value="NZ_CP031310.1"/>
</dbReference>
<feature type="domain" description="Glycosyl transferase family 1" evidence="1">
    <location>
        <begin position="206"/>
        <end position="364"/>
    </location>
</feature>
<dbReference type="SUPFAM" id="SSF53756">
    <property type="entry name" value="UDP-Glycosyltransferase/glycogen phosphorylase"/>
    <property type="match status" value="1"/>
</dbReference>
<name>A0A4D6HG76_9EURY</name>
<accession>A0A4D6HG76</accession>
<dbReference type="STRING" id="1457250.GCA_000755225_00638"/>
<gene>
    <name evidence="3" type="ORF">DV733_11260</name>
</gene>
<dbReference type="CDD" id="cd03801">
    <property type="entry name" value="GT4_PimA-like"/>
    <property type="match status" value="1"/>
</dbReference>
<dbReference type="InterPro" id="IPR028098">
    <property type="entry name" value="Glyco_trans_4-like_N"/>
</dbReference>
<dbReference type="AlphaFoldDB" id="A0A4D6HG76"/>
<dbReference type="Gene3D" id="3.40.50.2000">
    <property type="entry name" value="Glycogen Phosphorylase B"/>
    <property type="match status" value="2"/>
</dbReference>
<dbReference type="EMBL" id="CP031310">
    <property type="protein sequence ID" value="QCC51777.1"/>
    <property type="molecule type" value="Genomic_DNA"/>
</dbReference>
<organism evidence="3 4">
    <name type="scientific">Halapricum salinum</name>
    <dbReference type="NCBI Taxonomy" id="1457250"/>
    <lineage>
        <taxon>Archaea</taxon>
        <taxon>Methanobacteriati</taxon>
        <taxon>Methanobacteriota</taxon>
        <taxon>Stenosarchaea group</taxon>
        <taxon>Halobacteria</taxon>
        <taxon>Halobacteriales</taxon>
        <taxon>Haloarculaceae</taxon>
        <taxon>Halapricum</taxon>
    </lineage>
</organism>
<dbReference type="GO" id="GO:0016757">
    <property type="term" value="F:glycosyltransferase activity"/>
    <property type="evidence" value="ECO:0007669"/>
    <property type="project" value="InterPro"/>
</dbReference>
<feature type="domain" description="Glycosyltransferase subfamily 4-like N-terminal" evidence="2">
    <location>
        <begin position="59"/>
        <end position="198"/>
    </location>
</feature>
<protein>
    <submittedName>
        <fullName evidence="3">Glycosyltransferase family 1 protein</fullName>
    </submittedName>
</protein>
<dbReference type="InterPro" id="IPR001296">
    <property type="entry name" value="Glyco_trans_1"/>
</dbReference>
<reference evidence="3 4" key="1">
    <citation type="journal article" date="2019" name="Nat. Commun.">
        <title>A new type of DNA phosphorothioation-based antiviral system in archaea.</title>
        <authorList>
            <person name="Xiong L."/>
            <person name="Liu S."/>
            <person name="Chen S."/>
            <person name="Xiao Y."/>
            <person name="Zhu B."/>
            <person name="Gao Y."/>
            <person name="Zhang Y."/>
            <person name="Chen B."/>
            <person name="Luo J."/>
            <person name="Deng Z."/>
            <person name="Chen X."/>
            <person name="Wang L."/>
            <person name="Chen S."/>
        </authorList>
    </citation>
    <scope>NUCLEOTIDE SEQUENCE [LARGE SCALE GENOMIC DNA]</scope>
    <source>
        <strain evidence="3 4">CBA1105</strain>
    </source>
</reference>
<evidence type="ECO:0000259" key="2">
    <source>
        <dbReference type="Pfam" id="PF13439"/>
    </source>
</evidence>
<dbReference type="PANTHER" id="PTHR45947:SF3">
    <property type="entry name" value="SULFOQUINOVOSYL TRANSFERASE SQD2"/>
    <property type="match status" value="1"/>
</dbReference>
<dbReference type="GeneID" id="39848450"/>
<dbReference type="Proteomes" id="UP000296706">
    <property type="component" value="Chromosome"/>
</dbReference>
<dbReference type="KEGG" id="hsn:DV733_11260"/>
<dbReference type="InterPro" id="IPR050194">
    <property type="entry name" value="Glycosyltransferase_grp1"/>
</dbReference>
<dbReference type="Pfam" id="PF13439">
    <property type="entry name" value="Glyco_transf_4"/>
    <property type="match status" value="1"/>
</dbReference>
<dbReference type="Pfam" id="PF00534">
    <property type="entry name" value="Glycos_transf_1"/>
    <property type="match status" value="1"/>
</dbReference>
<proteinExistence type="predicted"/>